<accession>A0A4Z2D2J7</accession>
<organism evidence="3 4">
    <name type="scientific">Schistosoma japonicum</name>
    <name type="common">Blood fluke</name>
    <dbReference type="NCBI Taxonomy" id="6182"/>
    <lineage>
        <taxon>Eukaryota</taxon>
        <taxon>Metazoa</taxon>
        <taxon>Spiralia</taxon>
        <taxon>Lophotrochozoa</taxon>
        <taxon>Platyhelminthes</taxon>
        <taxon>Trematoda</taxon>
        <taxon>Digenea</taxon>
        <taxon>Strigeidida</taxon>
        <taxon>Schistosomatoidea</taxon>
        <taxon>Schistosomatidae</taxon>
        <taxon>Schistosoma</taxon>
    </lineage>
</organism>
<dbReference type="AlphaFoldDB" id="A0A4Z2D2J7"/>
<dbReference type="OrthoDB" id="21443at2759"/>
<evidence type="ECO:0000259" key="2">
    <source>
        <dbReference type="Pfam" id="PF15072"/>
    </source>
</evidence>
<dbReference type="Proteomes" id="UP000311919">
    <property type="component" value="Unassembled WGS sequence"/>
</dbReference>
<sequence length="430" mass="47804">MELKNDLDLTFFNDSDDCFSDGIISEFTSRHTTKLSNFHKSLPKKSFHSAIKSTRALSKETFRRRKLPGPAGLLPKLHGHGNRQQHPIGSKSPKKKMDDTVFDITESCLPSLLSPNQPYSSQGEEIALLNRLQSECGPSIWSVVEKYSVREILKMITSNQLPKGKIPIMCGFLDEVELLPTDAKALLKDNSGALGCTIHRSVIKEYKNDLGCCSLLLLKQVSIFSPTGKKFYANITLPNIVKIYTPENTLTTSTSGHRETAPLFSPLSLREVEALEEDCLRAPSPPSPTVLPQKVSMSPISRPVLYRTQPQTNQSSSILTPKLSNIKNFTVPQLHSRGLGSLLKCNSVPVSKFQSTCNDDINFQKMDFQQDLNTFSTFTTAIISPKKITVNSDPLEDGNFSIVVTIIIVFKQYMDDLLSSIADEIPESHK</sequence>
<evidence type="ECO:0000313" key="4">
    <source>
        <dbReference type="Proteomes" id="UP000311919"/>
    </source>
</evidence>
<protein>
    <recommendedName>
        <fullName evidence="2">Homologous recombination OB-fold protein OB-fold domain-containing protein</fullName>
    </recommendedName>
</protein>
<dbReference type="Pfam" id="PF15072">
    <property type="entry name" value="HROB"/>
    <property type="match status" value="1"/>
</dbReference>
<dbReference type="PANTHER" id="PTHR14523:SF1">
    <property type="entry name" value="HOMOLOGOUS RECOMBINATION OB-FOLD PROTEIN"/>
    <property type="match status" value="1"/>
</dbReference>
<proteinExistence type="predicted"/>
<name>A0A4Z2D2J7_SCHJA</name>
<dbReference type="EMBL" id="SKCS01000341">
    <property type="protein sequence ID" value="TNN10733.1"/>
    <property type="molecule type" value="Genomic_DNA"/>
</dbReference>
<keyword evidence="4" id="KW-1185">Reference proteome</keyword>
<evidence type="ECO:0000313" key="3">
    <source>
        <dbReference type="EMBL" id="TNN10733.1"/>
    </source>
</evidence>
<dbReference type="InterPro" id="IPR028045">
    <property type="entry name" value="HROB"/>
</dbReference>
<feature type="domain" description="Homologous recombination OB-fold protein OB-fold" evidence="2">
    <location>
        <begin position="165"/>
        <end position="247"/>
    </location>
</feature>
<reference evidence="3 4" key="1">
    <citation type="submission" date="2019-03" db="EMBL/GenBank/DDBJ databases">
        <title>An improved genome assembly of the fluke Schistosoma japonicum.</title>
        <authorList>
            <person name="Hu W."/>
            <person name="Luo F."/>
            <person name="Yin M."/>
            <person name="Mo X."/>
            <person name="Sun C."/>
            <person name="Wu Q."/>
            <person name="Zhu B."/>
            <person name="Xiang M."/>
            <person name="Wang J."/>
            <person name="Wang Y."/>
            <person name="Zhang T."/>
            <person name="Xu B."/>
            <person name="Zheng H."/>
            <person name="Feng Z."/>
        </authorList>
    </citation>
    <scope>NUCLEOTIDE SEQUENCE [LARGE SCALE GENOMIC DNA]</scope>
    <source>
        <strain evidence="3">HuSjv2</strain>
        <tissue evidence="3">Worms</tissue>
    </source>
</reference>
<dbReference type="InterPro" id="IPR058570">
    <property type="entry name" value="HROB_OB"/>
</dbReference>
<dbReference type="GO" id="GO:0000725">
    <property type="term" value="P:recombinational repair"/>
    <property type="evidence" value="ECO:0007669"/>
    <property type="project" value="InterPro"/>
</dbReference>
<dbReference type="PANTHER" id="PTHR14523">
    <property type="entry name" value="UNCHARACTERIZED PROTEIN C17ORF53 HOMOLOG"/>
    <property type="match status" value="1"/>
</dbReference>
<feature type="region of interest" description="Disordered" evidence="1">
    <location>
        <begin position="68"/>
        <end position="96"/>
    </location>
</feature>
<evidence type="ECO:0000256" key="1">
    <source>
        <dbReference type="SAM" id="MobiDB-lite"/>
    </source>
</evidence>
<gene>
    <name evidence="3" type="ORF">EWB00_005137</name>
</gene>
<comment type="caution">
    <text evidence="3">The sequence shown here is derived from an EMBL/GenBank/DDBJ whole genome shotgun (WGS) entry which is preliminary data.</text>
</comment>